<protein>
    <submittedName>
        <fullName evidence="1">Uncharacterized protein</fullName>
    </submittedName>
</protein>
<accession>A0A557RE78</accession>
<reference evidence="1 2" key="1">
    <citation type="submission" date="2019-07" db="EMBL/GenBank/DDBJ databases">
        <title>Reclasification of Spiribacter aquaticus.</title>
        <authorList>
            <person name="Leon M.J."/>
            <person name="Sanchez-Porro C."/>
            <person name="Ventosa A."/>
        </authorList>
    </citation>
    <scope>NUCLEOTIDE SEQUENCE [LARGE SCALE GENOMIC DNA]</scope>
    <source>
        <strain evidence="1 2">SP30</strain>
    </source>
</reference>
<dbReference type="RefSeq" id="WP_144348458.1">
    <property type="nucleotide sequence ID" value="NZ_VMKP01000005.1"/>
</dbReference>
<dbReference type="AlphaFoldDB" id="A0A557RE78"/>
<comment type="caution">
    <text evidence="1">The sequence shown here is derived from an EMBL/GenBank/DDBJ whole genome shotgun (WGS) entry which is preliminary data.</text>
</comment>
<proteinExistence type="predicted"/>
<name>A0A557RE78_9GAMM</name>
<dbReference type="EMBL" id="VMKP01000005">
    <property type="protein sequence ID" value="TVO63443.1"/>
    <property type="molecule type" value="Genomic_DNA"/>
</dbReference>
<sequence length="158" mass="18422">MGRTKKTHAVVATFRAQERLKPIADTTGAIVNGRNSRPIARERELLMGRLDREIRPDDRRGEDLRQAVVAFFEADNQATRKEIWGDVLDAYHDVRAERWQAVVEQHGKISHYFDPRWGKLRPRYRDGPKKTAEPEPTPVFIELLAKVAAYLHRRKRSR</sequence>
<gene>
    <name evidence="1" type="ORF">FPL11_09880</name>
</gene>
<evidence type="ECO:0000313" key="1">
    <source>
        <dbReference type="EMBL" id="TVO63443.1"/>
    </source>
</evidence>
<dbReference type="Proteomes" id="UP000316688">
    <property type="component" value="Unassembled WGS sequence"/>
</dbReference>
<evidence type="ECO:0000313" key="2">
    <source>
        <dbReference type="Proteomes" id="UP000316688"/>
    </source>
</evidence>
<keyword evidence="2" id="KW-1185">Reference proteome</keyword>
<organism evidence="1 2">
    <name type="scientific">Spiribacter aquaticus</name>
    <dbReference type="NCBI Taxonomy" id="1935996"/>
    <lineage>
        <taxon>Bacteria</taxon>
        <taxon>Pseudomonadati</taxon>
        <taxon>Pseudomonadota</taxon>
        <taxon>Gammaproteobacteria</taxon>
        <taxon>Chromatiales</taxon>
        <taxon>Ectothiorhodospiraceae</taxon>
        <taxon>Spiribacter</taxon>
    </lineage>
</organism>